<comment type="subunit">
    <text evidence="6">Homodimer.</text>
</comment>
<sequence>MISLLHLDSGAEHADGSVSRRLTAMFAEEWRRLHGPAAEYRYRDLAADPVPPLGAPYIDLGRRVEKRGLVPPDQVAALAADDAERRDWALTLPLVEEVRAAGTILIGAPMYNFSVPAALKAWIDRITFPGAYIDPETGASVLRDTTVVVVTARGGAYGPQTPRHGCDFQEPYLRAYFREHLGVPEDNLRFVHAEMTMAEHLPQLAHLRDFAARSLADARAAVAELASGDGRPVGAPHR</sequence>
<dbReference type="EMBL" id="BAABDO010000070">
    <property type="protein sequence ID" value="GAA4148024.1"/>
    <property type="molecule type" value="Genomic_DNA"/>
</dbReference>
<keyword evidence="2 6" id="KW-0288">FMN</keyword>
<evidence type="ECO:0000256" key="3">
    <source>
        <dbReference type="ARBA" id="ARBA00023002"/>
    </source>
</evidence>
<comment type="similarity">
    <text evidence="6">Belongs to the azoreductase type 1 family.</text>
</comment>
<dbReference type="EC" id="1.6.5.-" evidence="6"/>
<comment type="function">
    <text evidence="6">Also exhibits azoreductase activity. Catalyzes the reductive cleavage of the azo bond in aromatic azo compounds to the corresponding amines.</text>
</comment>
<reference evidence="9" key="1">
    <citation type="journal article" date="2019" name="Int. J. Syst. Evol. Microbiol.">
        <title>The Global Catalogue of Microorganisms (GCM) 10K type strain sequencing project: providing services to taxonomists for standard genome sequencing and annotation.</title>
        <authorList>
            <consortium name="The Broad Institute Genomics Platform"/>
            <consortium name="The Broad Institute Genome Sequencing Center for Infectious Disease"/>
            <person name="Wu L."/>
            <person name="Ma J."/>
        </authorList>
    </citation>
    <scope>NUCLEOTIDE SEQUENCE [LARGE SCALE GENOMIC DNA]</scope>
    <source>
        <strain evidence="9">JCM 17316</strain>
    </source>
</reference>
<evidence type="ECO:0000256" key="4">
    <source>
        <dbReference type="ARBA" id="ARBA00023027"/>
    </source>
</evidence>
<evidence type="ECO:0000313" key="8">
    <source>
        <dbReference type="EMBL" id="GAA4148024.1"/>
    </source>
</evidence>
<evidence type="ECO:0000256" key="2">
    <source>
        <dbReference type="ARBA" id="ARBA00022643"/>
    </source>
</evidence>
<feature type="domain" description="Flavodoxin-like fold" evidence="7">
    <location>
        <begin position="4"/>
        <end position="183"/>
    </location>
</feature>
<comment type="caution">
    <text evidence="8">The sequence shown here is derived from an EMBL/GenBank/DDBJ whole genome shotgun (WGS) entry which is preliminary data.</text>
</comment>
<comment type="catalytic activity">
    <reaction evidence="6">
        <text>2 a quinone + NADH + H(+) = 2 a 1,4-benzosemiquinone + NAD(+)</text>
        <dbReference type="Rhea" id="RHEA:65952"/>
        <dbReference type="ChEBI" id="CHEBI:15378"/>
        <dbReference type="ChEBI" id="CHEBI:57540"/>
        <dbReference type="ChEBI" id="CHEBI:57945"/>
        <dbReference type="ChEBI" id="CHEBI:132124"/>
        <dbReference type="ChEBI" id="CHEBI:134225"/>
    </reaction>
</comment>
<dbReference type="EC" id="1.7.1.17" evidence="6"/>
<comment type="caution">
    <text evidence="6">Lacks conserved residue(s) required for the propagation of feature annotation.</text>
</comment>
<evidence type="ECO:0000259" key="7">
    <source>
        <dbReference type="Pfam" id="PF02525"/>
    </source>
</evidence>
<dbReference type="InterPro" id="IPR050104">
    <property type="entry name" value="FMN-dep_NADH:Q_OxRdtase_AzoR1"/>
</dbReference>
<dbReference type="PANTHER" id="PTHR43741">
    <property type="entry name" value="FMN-DEPENDENT NADH-AZOREDUCTASE 1"/>
    <property type="match status" value="1"/>
</dbReference>
<comment type="catalytic activity">
    <reaction evidence="5">
        <text>N,N-dimethyl-1,4-phenylenediamine + anthranilate + 2 NAD(+) = 2-(4-dimethylaminophenyl)diazenylbenzoate + 2 NADH + 2 H(+)</text>
        <dbReference type="Rhea" id="RHEA:55872"/>
        <dbReference type="ChEBI" id="CHEBI:15378"/>
        <dbReference type="ChEBI" id="CHEBI:15783"/>
        <dbReference type="ChEBI" id="CHEBI:16567"/>
        <dbReference type="ChEBI" id="CHEBI:57540"/>
        <dbReference type="ChEBI" id="CHEBI:57945"/>
        <dbReference type="ChEBI" id="CHEBI:71579"/>
        <dbReference type="EC" id="1.7.1.17"/>
    </reaction>
    <physiologicalReaction direction="right-to-left" evidence="5">
        <dbReference type="Rhea" id="RHEA:55874"/>
    </physiologicalReaction>
</comment>
<dbReference type="PANTHER" id="PTHR43741:SF4">
    <property type="entry name" value="FMN-DEPENDENT NADH:QUINONE OXIDOREDUCTASE"/>
    <property type="match status" value="1"/>
</dbReference>
<comment type="function">
    <text evidence="6">Quinone reductase that provides resistance to thiol-specific stress caused by electrophilic quinones.</text>
</comment>
<dbReference type="SUPFAM" id="SSF52218">
    <property type="entry name" value="Flavoproteins"/>
    <property type="match status" value="1"/>
</dbReference>
<name>A0ABP7Z6U9_9ACTN</name>
<dbReference type="Gene3D" id="3.40.50.360">
    <property type="match status" value="1"/>
</dbReference>
<feature type="binding site" evidence="6">
    <location>
        <begin position="17"/>
        <end position="19"/>
    </location>
    <ligand>
        <name>FMN</name>
        <dbReference type="ChEBI" id="CHEBI:58210"/>
    </ligand>
</feature>
<keyword evidence="1 6" id="KW-0285">Flavoprotein</keyword>
<comment type="cofactor">
    <cofactor evidence="6">
        <name>FMN</name>
        <dbReference type="ChEBI" id="CHEBI:58210"/>
    </cofactor>
    <text evidence="6">Binds 1 FMN per subunit.</text>
</comment>
<protein>
    <recommendedName>
        <fullName evidence="6">FMN dependent NADH:quinone oxidoreductase</fullName>
        <ecNumber evidence="6">1.6.5.-</ecNumber>
    </recommendedName>
    <alternativeName>
        <fullName evidence="6">Azo-dye reductase</fullName>
    </alternativeName>
    <alternativeName>
        <fullName evidence="6">FMN-dependent NADH-azo compound oxidoreductase</fullName>
    </alternativeName>
    <alternativeName>
        <fullName evidence="6">FMN-dependent NADH-azoreductase</fullName>
        <ecNumber evidence="6">1.7.1.17</ecNumber>
    </alternativeName>
</protein>
<evidence type="ECO:0000256" key="5">
    <source>
        <dbReference type="ARBA" id="ARBA00048542"/>
    </source>
</evidence>
<dbReference type="Pfam" id="PF02525">
    <property type="entry name" value="Flavodoxin_2"/>
    <property type="match status" value="1"/>
</dbReference>
<gene>
    <name evidence="6" type="primary">azoR</name>
    <name evidence="8" type="ORF">GCM10022416_41990</name>
</gene>
<dbReference type="RefSeq" id="WP_345023187.1">
    <property type="nucleotide sequence ID" value="NZ_BAABDO010000070.1"/>
</dbReference>
<evidence type="ECO:0000256" key="1">
    <source>
        <dbReference type="ARBA" id="ARBA00022630"/>
    </source>
</evidence>
<keyword evidence="3 6" id="KW-0560">Oxidoreductase</keyword>
<dbReference type="HAMAP" id="MF_01216">
    <property type="entry name" value="Azoreductase_type1"/>
    <property type="match status" value="1"/>
</dbReference>
<keyword evidence="9" id="KW-1185">Reference proteome</keyword>
<proteinExistence type="inferred from homology"/>
<dbReference type="InterPro" id="IPR003680">
    <property type="entry name" value="Flavodoxin_fold"/>
</dbReference>
<evidence type="ECO:0000256" key="6">
    <source>
        <dbReference type="HAMAP-Rule" id="MF_01216"/>
    </source>
</evidence>
<feature type="binding site" evidence="6">
    <location>
        <begin position="110"/>
        <end position="113"/>
    </location>
    <ligand>
        <name>FMN</name>
        <dbReference type="ChEBI" id="CHEBI:58210"/>
    </ligand>
</feature>
<dbReference type="InterPro" id="IPR029039">
    <property type="entry name" value="Flavoprotein-like_sf"/>
</dbReference>
<dbReference type="Proteomes" id="UP001500266">
    <property type="component" value="Unassembled WGS sequence"/>
</dbReference>
<accession>A0ABP7Z6U9</accession>
<dbReference type="InterPro" id="IPR023048">
    <property type="entry name" value="NADH:quinone_OxRdtase_FMN_depd"/>
</dbReference>
<organism evidence="8 9">
    <name type="scientific">Actinomadura keratinilytica</name>
    <dbReference type="NCBI Taxonomy" id="547461"/>
    <lineage>
        <taxon>Bacteria</taxon>
        <taxon>Bacillati</taxon>
        <taxon>Actinomycetota</taxon>
        <taxon>Actinomycetes</taxon>
        <taxon>Streptosporangiales</taxon>
        <taxon>Thermomonosporaceae</taxon>
        <taxon>Actinomadura</taxon>
    </lineage>
</organism>
<keyword evidence="4 6" id="KW-0520">NAD</keyword>
<evidence type="ECO:0000313" key="9">
    <source>
        <dbReference type="Proteomes" id="UP001500266"/>
    </source>
</evidence>